<comment type="caution">
    <text evidence="1">The sequence shown here is derived from an EMBL/GenBank/DDBJ whole genome shotgun (WGS) entry which is preliminary data.</text>
</comment>
<dbReference type="GeneID" id="31237438"/>
<evidence type="ECO:0000313" key="2">
    <source>
        <dbReference type="Proteomes" id="UP001595908"/>
    </source>
</evidence>
<evidence type="ECO:0000313" key="1">
    <source>
        <dbReference type="EMBL" id="MFC4983384.1"/>
    </source>
</evidence>
<accession>A0ABV9VHH7</accession>
<protein>
    <submittedName>
        <fullName evidence="1">TnsA-like heteromeric transposase endonuclease subunit</fullName>
    </submittedName>
</protein>
<dbReference type="RefSeq" id="WP_078598462.1">
    <property type="nucleotide sequence ID" value="NZ_JBHSJE010000016.1"/>
</dbReference>
<sequence length="270" mass="29136">MQNIITINEKSQPDDRSASGRVLRCVDPDLVEAHFIGEAGESVQMPWLQAASEMRLEGCAPVWEFPILKGRRVGPGWWWTATNGGMVRYGFGSMRTQLMMLDFDPQVVAVACRPVELRWRGRGGRTIGHAPHLMARLADGSGLLIDCAGRLGAGRRLVQRAAHVDAAATAAGWHYRLVGRPPQVVEANVRWLAGYRHPRCAQGLMLGVSRSFRTATALLDGVAAMGDPIAVWPAVFHGLWRGLLTAPLDTPLHAGTLAVASAPSLAGVAQ</sequence>
<proteinExistence type="predicted"/>
<gene>
    <name evidence="1" type="ORF">ACFPL4_34485</name>
</gene>
<organism evidence="1 2">
    <name type="scientific">Streptomyces atroolivaceus</name>
    <dbReference type="NCBI Taxonomy" id="66869"/>
    <lineage>
        <taxon>Bacteria</taxon>
        <taxon>Bacillati</taxon>
        <taxon>Actinomycetota</taxon>
        <taxon>Actinomycetes</taxon>
        <taxon>Kitasatosporales</taxon>
        <taxon>Streptomycetaceae</taxon>
        <taxon>Streptomyces</taxon>
    </lineage>
</organism>
<name>A0ABV9VHH7_STRAZ</name>
<dbReference type="NCBIfam" id="NF033179">
    <property type="entry name" value="TnsA_like_Actin"/>
    <property type="match status" value="1"/>
</dbReference>
<keyword evidence="2" id="KW-1185">Reference proteome</keyword>
<dbReference type="Proteomes" id="UP001595908">
    <property type="component" value="Unassembled WGS sequence"/>
</dbReference>
<dbReference type="InterPro" id="IPR048000">
    <property type="entry name" value="TnsA-like"/>
</dbReference>
<dbReference type="EMBL" id="JBHSJE010000016">
    <property type="protein sequence ID" value="MFC4983384.1"/>
    <property type="molecule type" value="Genomic_DNA"/>
</dbReference>
<reference evidence="2" key="1">
    <citation type="journal article" date="2019" name="Int. J. Syst. Evol. Microbiol.">
        <title>The Global Catalogue of Microorganisms (GCM) 10K type strain sequencing project: providing services to taxonomists for standard genome sequencing and annotation.</title>
        <authorList>
            <consortium name="The Broad Institute Genomics Platform"/>
            <consortium name="The Broad Institute Genome Sequencing Center for Infectious Disease"/>
            <person name="Wu L."/>
            <person name="Ma J."/>
        </authorList>
    </citation>
    <scope>NUCLEOTIDE SEQUENCE [LARGE SCALE GENOMIC DNA]</scope>
    <source>
        <strain evidence="2">ICMP 257</strain>
    </source>
</reference>